<dbReference type="GO" id="GO:0005634">
    <property type="term" value="C:nucleus"/>
    <property type="evidence" value="ECO:0007669"/>
    <property type="project" value="UniProtKB-SubCell"/>
</dbReference>
<dbReference type="Pfam" id="PF00249">
    <property type="entry name" value="Myb_DNA-binding"/>
    <property type="match status" value="2"/>
</dbReference>
<dbReference type="PROSITE" id="PS50090">
    <property type="entry name" value="MYB_LIKE"/>
    <property type="match status" value="2"/>
</dbReference>
<comment type="subcellular location">
    <subcellularLocation>
        <location evidence="1">Nucleus</location>
    </subcellularLocation>
</comment>
<evidence type="ECO:0000259" key="9">
    <source>
        <dbReference type="PROSITE" id="PS51294"/>
    </source>
</evidence>
<proteinExistence type="predicted"/>
<name>A0A453GY08_AEGTS</name>
<dbReference type="GO" id="GO:0003700">
    <property type="term" value="F:DNA-binding transcription factor activity"/>
    <property type="evidence" value="ECO:0007669"/>
    <property type="project" value="InterPro"/>
</dbReference>
<dbReference type="Proteomes" id="UP000015105">
    <property type="component" value="Chromosome 3D"/>
</dbReference>
<feature type="domain" description="Myb-like" evidence="8">
    <location>
        <begin position="145"/>
        <end position="195"/>
    </location>
</feature>
<keyword evidence="5" id="KW-0804">Transcription</keyword>
<sequence length="325" mass="36446">DVCPWMRPHLPLPARPPIRRPSTTPPPKWTPFHSVPFPYVSFKWLLIPPAAAPPTSSLRIRVHIKKITSMKMKQTKKTSAPSPGKQEEAVAPGGFRKGPWTEQEDMKLAWFVRLFGERRWDFLAKVSGLNRTGKSCRLRWVNYLHPDLKRGRMSPDEERLVVDLHARWGNRWSRIAKAMPGRTDNEIKNYWRTHTRKLHKDTRAASAASASTSMSAASPGTTSSSSSSTIDNDNNSHHGHRDQETAASQEQADHQLLYTAGIGMDSHLLWNDAIMDSYAWGAAVPSMIVPPPSSPVWDYCCSDSLWGIGDDEVEYKKMLAVAGAS</sequence>
<feature type="region of interest" description="Disordered" evidence="7">
    <location>
        <begin position="201"/>
        <end position="250"/>
    </location>
</feature>
<reference evidence="11" key="2">
    <citation type="journal article" date="2017" name="Nat. Plants">
        <title>The Aegilops tauschii genome reveals multiple impacts of transposons.</title>
        <authorList>
            <person name="Zhao G."/>
            <person name="Zou C."/>
            <person name="Li K."/>
            <person name="Wang K."/>
            <person name="Li T."/>
            <person name="Gao L."/>
            <person name="Zhang X."/>
            <person name="Wang H."/>
            <person name="Yang Z."/>
            <person name="Liu X."/>
            <person name="Jiang W."/>
            <person name="Mao L."/>
            <person name="Kong X."/>
            <person name="Jiao Y."/>
            <person name="Jia J."/>
        </authorList>
    </citation>
    <scope>NUCLEOTIDE SEQUENCE [LARGE SCALE GENOMIC DNA]</scope>
    <source>
        <strain evidence="11">cv. AL8/78</strain>
    </source>
</reference>
<dbReference type="FunFam" id="1.10.10.60:FF:000517">
    <property type="entry name" value="MYB-related transcription factor"/>
    <property type="match status" value="1"/>
</dbReference>
<evidence type="ECO:0000256" key="3">
    <source>
        <dbReference type="ARBA" id="ARBA00023015"/>
    </source>
</evidence>
<evidence type="ECO:0000256" key="7">
    <source>
        <dbReference type="SAM" id="MobiDB-lite"/>
    </source>
</evidence>
<reference evidence="11" key="1">
    <citation type="journal article" date="2014" name="Science">
        <title>Ancient hybridizations among the ancestral genomes of bread wheat.</title>
        <authorList>
            <consortium name="International Wheat Genome Sequencing Consortium,"/>
            <person name="Marcussen T."/>
            <person name="Sandve S.R."/>
            <person name="Heier L."/>
            <person name="Spannagl M."/>
            <person name="Pfeifer M."/>
            <person name="Jakobsen K.S."/>
            <person name="Wulff B.B."/>
            <person name="Steuernagel B."/>
            <person name="Mayer K.F."/>
            <person name="Olsen O.A."/>
        </authorList>
    </citation>
    <scope>NUCLEOTIDE SEQUENCE [LARGE SCALE GENOMIC DNA]</scope>
    <source>
        <strain evidence="11">cv. AL8/78</strain>
    </source>
</reference>
<keyword evidence="11" id="KW-1185">Reference proteome</keyword>
<evidence type="ECO:0000256" key="5">
    <source>
        <dbReference type="ARBA" id="ARBA00023163"/>
    </source>
</evidence>
<reference evidence="10" key="4">
    <citation type="submission" date="2019-03" db="UniProtKB">
        <authorList>
            <consortium name="EnsemblPlants"/>
        </authorList>
    </citation>
    <scope>IDENTIFICATION</scope>
</reference>
<dbReference type="InterPro" id="IPR001005">
    <property type="entry name" value="SANT/Myb"/>
</dbReference>
<keyword evidence="6" id="KW-0539">Nucleus</keyword>
<evidence type="ECO:0000256" key="1">
    <source>
        <dbReference type="ARBA" id="ARBA00004123"/>
    </source>
</evidence>
<protein>
    <submittedName>
        <fullName evidence="10">Uncharacterized protein</fullName>
    </submittedName>
</protein>
<keyword evidence="4" id="KW-0238">DNA-binding</keyword>
<evidence type="ECO:0000313" key="11">
    <source>
        <dbReference type="Proteomes" id="UP000015105"/>
    </source>
</evidence>
<keyword evidence="3" id="KW-0805">Transcription regulation</keyword>
<organism evidence="10 11">
    <name type="scientific">Aegilops tauschii subsp. strangulata</name>
    <name type="common">Goatgrass</name>
    <dbReference type="NCBI Taxonomy" id="200361"/>
    <lineage>
        <taxon>Eukaryota</taxon>
        <taxon>Viridiplantae</taxon>
        <taxon>Streptophyta</taxon>
        <taxon>Embryophyta</taxon>
        <taxon>Tracheophyta</taxon>
        <taxon>Spermatophyta</taxon>
        <taxon>Magnoliopsida</taxon>
        <taxon>Liliopsida</taxon>
        <taxon>Poales</taxon>
        <taxon>Poaceae</taxon>
        <taxon>BOP clade</taxon>
        <taxon>Pooideae</taxon>
        <taxon>Triticodae</taxon>
        <taxon>Triticeae</taxon>
        <taxon>Triticinae</taxon>
        <taxon>Aegilops</taxon>
    </lineage>
</organism>
<feature type="compositionally biased region" description="Low complexity" evidence="7">
    <location>
        <begin position="204"/>
        <end position="229"/>
    </location>
</feature>
<dbReference type="PANTHER" id="PTHR45675:SF7">
    <property type="entry name" value="TRANSCRIPTION FACTOR MYB48"/>
    <property type="match status" value="1"/>
</dbReference>
<dbReference type="InterPro" id="IPR044676">
    <property type="entry name" value="EOBI/EOBII-like_plant"/>
</dbReference>
<evidence type="ECO:0000256" key="6">
    <source>
        <dbReference type="ARBA" id="ARBA00023242"/>
    </source>
</evidence>
<dbReference type="FunFam" id="1.10.10.60:FF:000011">
    <property type="entry name" value="Myb transcription factor"/>
    <property type="match status" value="1"/>
</dbReference>
<dbReference type="InterPro" id="IPR009057">
    <property type="entry name" value="Homeodomain-like_sf"/>
</dbReference>
<dbReference type="PROSITE" id="PS51294">
    <property type="entry name" value="HTH_MYB"/>
    <property type="match status" value="2"/>
</dbReference>
<dbReference type="CDD" id="cd00167">
    <property type="entry name" value="SANT"/>
    <property type="match status" value="2"/>
</dbReference>
<dbReference type="InterPro" id="IPR017930">
    <property type="entry name" value="Myb_dom"/>
</dbReference>
<reference evidence="10" key="3">
    <citation type="journal article" date="2017" name="Nature">
        <title>Genome sequence of the progenitor of the wheat D genome Aegilops tauschii.</title>
        <authorList>
            <person name="Luo M.C."/>
            <person name="Gu Y.Q."/>
            <person name="Puiu D."/>
            <person name="Wang H."/>
            <person name="Twardziok S.O."/>
            <person name="Deal K.R."/>
            <person name="Huo N."/>
            <person name="Zhu T."/>
            <person name="Wang L."/>
            <person name="Wang Y."/>
            <person name="McGuire P.E."/>
            <person name="Liu S."/>
            <person name="Long H."/>
            <person name="Ramasamy R.K."/>
            <person name="Rodriguez J.C."/>
            <person name="Van S.L."/>
            <person name="Yuan L."/>
            <person name="Wang Z."/>
            <person name="Xia Z."/>
            <person name="Xiao L."/>
            <person name="Anderson O.D."/>
            <person name="Ouyang S."/>
            <person name="Liang Y."/>
            <person name="Zimin A.V."/>
            <person name="Pertea G."/>
            <person name="Qi P."/>
            <person name="Bennetzen J.L."/>
            <person name="Dai X."/>
            <person name="Dawson M.W."/>
            <person name="Muller H.G."/>
            <person name="Kugler K."/>
            <person name="Rivarola-Duarte L."/>
            <person name="Spannagl M."/>
            <person name="Mayer K.F.X."/>
            <person name="Lu F.H."/>
            <person name="Bevan M.W."/>
            <person name="Leroy P."/>
            <person name="Li P."/>
            <person name="You F.M."/>
            <person name="Sun Q."/>
            <person name="Liu Z."/>
            <person name="Lyons E."/>
            <person name="Wicker T."/>
            <person name="Salzberg S.L."/>
            <person name="Devos K.M."/>
            <person name="Dvorak J."/>
        </authorList>
    </citation>
    <scope>NUCLEOTIDE SEQUENCE [LARGE SCALE GENOMIC DNA]</scope>
    <source>
        <strain evidence="10">cv. AL8/78</strain>
    </source>
</reference>
<dbReference type="SMART" id="SM00717">
    <property type="entry name" value="SANT"/>
    <property type="match status" value="2"/>
</dbReference>
<evidence type="ECO:0000256" key="2">
    <source>
        <dbReference type="ARBA" id="ARBA00022737"/>
    </source>
</evidence>
<evidence type="ECO:0000259" key="8">
    <source>
        <dbReference type="PROSITE" id="PS50090"/>
    </source>
</evidence>
<dbReference type="SUPFAM" id="SSF46689">
    <property type="entry name" value="Homeodomain-like"/>
    <property type="match status" value="1"/>
</dbReference>
<accession>A0A453GY08</accession>
<dbReference type="AlphaFoldDB" id="A0A453GY08"/>
<evidence type="ECO:0000256" key="4">
    <source>
        <dbReference type="ARBA" id="ARBA00023125"/>
    </source>
</evidence>
<dbReference type="Gene3D" id="1.10.10.60">
    <property type="entry name" value="Homeodomain-like"/>
    <property type="match status" value="2"/>
</dbReference>
<feature type="region of interest" description="Disordered" evidence="7">
    <location>
        <begin position="70"/>
        <end position="98"/>
    </location>
</feature>
<evidence type="ECO:0000313" key="10">
    <source>
        <dbReference type="EnsemblPlants" id="AET3Gv21248100.2"/>
    </source>
</evidence>
<feature type="domain" description="Myb-like" evidence="8">
    <location>
        <begin position="96"/>
        <end position="144"/>
    </location>
</feature>
<feature type="domain" description="HTH myb-type" evidence="9">
    <location>
        <begin position="145"/>
        <end position="199"/>
    </location>
</feature>
<dbReference type="EnsemblPlants" id="AET3Gv21248100.2">
    <property type="protein sequence ID" value="AET3Gv21248100.2"/>
    <property type="gene ID" value="AET3Gv21248100"/>
</dbReference>
<dbReference type="PANTHER" id="PTHR45675">
    <property type="entry name" value="MYB TRANSCRIPTION FACTOR-RELATED-RELATED"/>
    <property type="match status" value="1"/>
</dbReference>
<reference evidence="10" key="5">
    <citation type="journal article" date="2021" name="G3 (Bethesda)">
        <title>Aegilops tauschii genome assembly Aet v5.0 features greater sequence contiguity and improved annotation.</title>
        <authorList>
            <person name="Wang L."/>
            <person name="Zhu T."/>
            <person name="Rodriguez J.C."/>
            <person name="Deal K.R."/>
            <person name="Dubcovsky J."/>
            <person name="McGuire P.E."/>
            <person name="Lux T."/>
            <person name="Spannagl M."/>
            <person name="Mayer K.F.X."/>
            <person name="Baldrich P."/>
            <person name="Meyers B.C."/>
            <person name="Huo N."/>
            <person name="Gu Y.Q."/>
            <person name="Zhou H."/>
            <person name="Devos K.M."/>
            <person name="Bennetzen J.L."/>
            <person name="Unver T."/>
            <person name="Budak H."/>
            <person name="Gulick P.J."/>
            <person name="Galiba G."/>
            <person name="Kalapos B."/>
            <person name="Nelson D.R."/>
            <person name="Li P."/>
            <person name="You F.M."/>
            <person name="Luo M.C."/>
            <person name="Dvorak J."/>
        </authorList>
    </citation>
    <scope>NUCLEOTIDE SEQUENCE [LARGE SCALE GENOMIC DNA]</scope>
    <source>
        <strain evidence="10">cv. AL8/78</strain>
    </source>
</reference>
<feature type="domain" description="HTH myb-type" evidence="9">
    <location>
        <begin position="96"/>
        <end position="144"/>
    </location>
</feature>
<dbReference type="Gramene" id="AET3Gv21248100.2">
    <property type="protein sequence ID" value="AET3Gv21248100.2"/>
    <property type="gene ID" value="AET3Gv21248100"/>
</dbReference>
<keyword evidence="2" id="KW-0677">Repeat</keyword>
<dbReference type="GO" id="GO:0043565">
    <property type="term" value="F:sequence-specific DNA binding"/>
    <property type="evidence" value="ECO:0007669"/>
    <property type="project" value="InterPro"/>
</dbReference>